<dbReference type="GO" id="GO:0016989">
    <property type="term" value="F:sigma factor antagonist activity"/>
    <property type="evidence" value="ECO:0007669"/>
    <property type="project" value="TreeGrafter"/>
</dbReference>
<name>A0A4R4KML2_9BACT</name>
<dbReference type="OrthoDB" id="920213at2"/>
<reference evidence="5 6" key="1">
    <citation type="submission" date="2019-02" db="EMBL/GenBank/DDBJ databases">
        <title>Arundinibacter roseus gen. nov., sp. nov., a new member of the family Cytophagaceae.</title>
        <authorList>
            <person name="Szuroczki S."/>
            <person name="Khayer B."/>
            <person name="Sproer C."/>
            <person name="Toumi M."/>
            <person name="Szabo A."/>
            <person name="Felfoldi T."/>
            <person name="Schumann P."/>
            <person name="Toth E."/>
        </authorList>
    </citation>
    <scope>NUCLEOTIDE SEQUENCE [LARGE SCALE GENOMIC DNA]</scope>
    <source>
        <strain evidence="5 6">DMA-k-7a</strain>
    </source>
</reference>
<evidence type="ECO:0000313" key="5">
    <source>
        <dbReference type="EMBL" id="TDB67909.1"/>
    </source>
</evidence>
<keyword evidence="2" id="KW-0812">Transmembrane</keyword>
<dbReference type="AlphaFoldDB" id="A0A4R4KML2"/>
<accession>A0A4R4KML2</accession>
<evidence type="ECO:0000259" key="3">
    <source>
        <dbReference type="Pfam" id="PF04773"/>
    </source>
</evidence>
<dbReference type="EMBL" id="SMJU01000002">
    <property type="protein sequence ID" value="TDB67909.1"/>
    <property type="molecule type" value="Genomic_DNA"/>
</dbReference>
<dbReference type="Pfam" id="PF16344">
    <property type="entry name" value="FecR_C"/>
    <property type="match status" value="1"/>
</dbReference>
<evidence type="ECO:0000313" key="6">
    <source>
        <dbReference type="Proteomes" id="UP000295706"/>
    </source>
</evidence>
<dbReference type="Pfam" id="PF04773">
    <property type="entry name" value="FecR"/>
    <property type="match status" value="1"/>
</dbReference>
<keyword evidence="6" id="KW-1185">Reference proteome</keyword>
<protein>
    <submittedName>
        <fullName evidence="5">FecR family protein</fullName>
    </submittedName>
</protein>
<dbReference type="PIRSF" id="PIRSF018266">
    <property type="entry name" value="FecR"/>
    <property type="match status" value="1"/>
</dbReference>
<dbReference type="InterPro" id="IPR012373">
    <property type="entry name" value="Ferrdict_sens_TM"/>
</dbReference>
<feature type="domain" description="Protein FecR C-terminal" evidence="4">
    <location>
        <begin position="296"/>
        <end position="361"/>
    </location>
</feature>
<dbReference type="InterPro" id="IPR032508">
    <property type="entry name" value="FecR_C"/>
</dbReference>
<proteinExistence type="predicted"/>
<organism evidence="5 6">
    <name type="scientific">Arundinibacter roseus</name>
    <dbReference type="NCBI Taxonomy" id="2070510"/>
    <lineage>
        <taxon>Bacteria</taxon>
        <taxon>Pseudomonadati</taxon>
        <taxon>Bacteroidota</taxon>
        <taxon>Cytophagia</taxon>
        <taxon>Cytophagales</taxon>
        <taxon>Spirosomataceae</taxon>
        <taxon>Arundinibacter</taxon>
    </lineage>
</organism>
<dbReference type="Gene3D" id="3.55.50.30">
    <property type="match status" value="1"/>
</dbReference>
<feature type="transmembrane region" description="Helical" evidence="2">
    <location>
        <begin position="101"/>
        <end position="122"/>
    </location>
</feature>
<gene>
    <name evidence="5" type="ORF">EZE20_02995</name>
</gene>
<dbReference type="PANTHER" id="PTHR30273">
    <property type="entry name" value="PERIPLASMIC SIGNAL SENSOR AND SIGMA FACTOR ACTIVATOR FECR-RELATED"/>
    <property type="match status" value="1"/>
</dbReference>
<feature type="region of interest" description="Disordered" evidence="1">
    <location>
        <begin position="79"/>
        <end position="98"/>
    </location>
</feature>
<evidence type="ECO:0000256" key="2">
    <source>
        <dbReference type="SAM" id="Phobius"/>
    </source>
</evidence>
<feature type="compositionally biased region" description="Acidic residues" evidence="1">
    <location>
        <begin position="84"/>
        <end position="93"/>
    </location>
</feature>
<keyword evidence="2" id="KW-0472">Membrane</keyword>
<dbReference type="PANTHER" id="PTHR30273:SF2">
    <property type="entry name" value="PROTEIN FECR"/>
    <property type="match status" value="1"/>
</dbReference>
<dbReference type="RefSeq" id="WP_132114360.1">
    <property type="nucleotide sequence ID" value="NZ_SMJU01000002.1"/>
</dbReference>
<keyword evidence="2" id="KW-1133">Transmembrane helix</keyword>
<evidence type="ECO:0000256" key="1">
    <source>
        <dbReference type="SAM" id="MobiDB-lite"/>
    </source>
</evidence>
<dbReference type="InterPro" id="IPR006860">
    <property type="entry name" value="FecR"/>
</dbReference>
<sequence>MRNYEDYTIEDFVQNEDFRAWVQGQASHETFWLNFLEKYPERKEEFERAEQLIRAAHVAEEPLSVREIRQEVETFLSRATSEFTTEESPEDDSNSSNSRPLVRYLTGLAAMLALAAGLYWGLSPRQTSDFSGHFPATSLNNRLVETHNPTQQPLRLRLSDGTEVMLLPKSNLRYPSQFTGNFRQVYLSGEAIFSVNRQQRPFMVQTGEMVTKVLGTRFVVSAYEQDKKMTVQVLSGKVSVYRVDPNRKPENKEVAGVILTANQAAIFEKKQQTLSKTLVANPVLLDTQAPLMEQRYDEVPLPVLLHEFEKNYGIAIVFDEQNLRSCKITATFSTETLYEKLDVLCRTIASSYEIVDGQIVISGRGCS</sequence>
<dbReference type="Gene3D" id="2.60.120.1440">
    <property type="match status" value="1"/>
</dbReference>
<evidence type="ECO:0000259" key="4">
    <source>
        <dbReference type="Pfam" id="PF16344"/>
    </source>
</evidence>
<feature type="domain" description="FecR protein" evidence="3">
    <location>
        <begin position="151"/>
        <end position="238"/>
    </location>
</feature>
<comment type="caution">
    <text evidence="5">The sequence shown here is derived from an EMBL/GenBank/DDBJ whole genome shotgun (WGS) entry which is preliminary data.</text>
</comment>
<dbReference type="Proteomes" id="UP000295706">
    <property type="component" value="Unassembled WGS sequence"/>
</dbReference>